<comment type="caution">
    <text evidence="2">The sequence shown here is derived from an EMBL/GenBank/DDBJ whole genome shotgun (WGS) entry which is preliminary data.</text>
</comment>
<evidence type="ECO:0000256" key="1">
    <source>
        <dbReference type="SAM" id="Phobius"/>
    </source>
</evidence>
<dbReference type="AlphaFoldDB" id="A0A8H3HUV2"/>
<proteinExistence type="predicted"/>
<protein>
    <recommendedName>
        <fullName evidence="4">MARVEL domain-containing protein</fullName>
    </recommendedName>
</protein>
<keyword evidence="1" id="KW-0472">Membrane</keyword>
<dbReference type="EMBL" id="CAJPDQ010000001">
    <property type="protein sequence ID" value="CAF9903337.1"/>
    <property type="molecule type" value="Genomic_DNA"/>
</dbReference>
<reference evidence="2" key="1">
    <citation type="submission" date="2021-03" db="EMBL/GenBank/DDBJ databases">
        <authorList>
            <person name="Tagirdzhanova G."/>
        </authorList>
    </citation>
    <scope>NUCLEOTIDE SEQUENCE</scope>
</reference>
<feature type="transmembrane region" description="Helical" evidence="1">
    <location>
        <begin position="50"/>
        <end position="69"/>
    </location>
</feature>
<name>A0A8H3HUV2_9LECA</name>
<keyword evidence="1" id="KW-1133">Transmembrane helix</keyword>
<feature type="transmembrane region" description="Helical" evidence="1">
    <location>
        <begin position="15"/>
        <end position="38"/>
    </location>
</feature>
<accession>A0A8H3HUV2</accession>
<gene>
    <name evidence="2" type="ORF">GOMPHAMPRED_000197</name>
</gene>
<sequence>MGESRSHTLVLTLRWIQWVLGAYSFGVCFTYFLIDVNYYLWIPSMDRAQLGLVGTLHVYLYLAAIWISVKPQGPLAWAILDVIFSFLAIAAAGTGKSNISENCGKPSVTLFWSNAQFAFVQKSQLLPTDSSTTSEVISGAYLQRTCGFQAGVIAANGILVILFAITAYIQVKQHREESHENQRYLSQHEKLQIQQQPNWRKSLSASFARRNMNLEV</sequence>
<evidence type="ECO:0000313" key="2">
    <source>
        <dbReference type="EMBL" id="CAF9903337.1"/>
    </source>
</evidence>
<evidence type="ECO:0000313" key="3">
    <source>
        <dbReference type="Proteomes" id="UP000664169"/>
    </source>
</evidence>
<keyword evidence="1" id="KW-0812">Transmembrane</keyword>
<keyword evidence="3" id="KW-1185">Reference proteome</keyword>
<evidence type="ECO:0008006" key="4">
    <source>
        <dbReference type="Google" id="ProtNLM"/>
    </source>
</evidence>
<organism evidence="2 3">
    <name type="scientific">Gomphillus americanus</name>
    <dbReference type="NCBI Taxonomy" id="1940652"/>
    <lineage>
        <taxon>Eukaryota</taxon>
        <taxon>Fungi</taxon>
        <taxon>Dikarya</taxon>
        <taxon>Ascomycota</taxon>
        <taxon>Pezizomycotina</taxon>
        <taxon>Lecanoromycetes</taxon>
        <taxon>OSLEUM clade</taxon>
        <taxon>Ostropomycetidae</taxon>
        <taxon>Ostropales</taxon>
        <taxon>Graphidaceae</taxon>
        <taxon>Gomphilloideae</taxon>
        <taxon>Gomphillus</taxon>
    </lineage>
</organism>
<dbReference type="Proteomes" id="UP000664169">
    <property type="component" value="Unassembled WGS sequence"/>
</dbReference>
<feature type="transmembrane region" description="Helical" evidence="1">
    <location>
        <begin position="75"/>
        <end position="95"/>
    </location>
</feature>
<feature type="transmembrane region" description="Helical" evidence="1">
    <location>
        <begin position="150"/>
        <end position="169"/>
    </location>
</feature>
<dbReference type="OrthoDB" id="10471101at2759"/>